<dbReference type="OrthoDB" id="3336780at2759"/>
<dbReference type="EMBL" id="ML179076">
    <property type="protein sequence ID" value="THV02553.1"/>
    <property type="molecule type" value="Genomic_DNA"/>
</dbReference>
<dbReference type="Proteomes" id="UP000297245">
    <property type="component" value="Unassembled WGS sequence"/>
</dbReference>
<reference evidence="1 2" key="1">
    <citation type="journal article" date="2019" name="Nat. Ecol. Evol.">
        <title>Megaphylogeny resolves global patterns of mushroom evolution.</title>
        <authorList>
            <person name="Varga T."/>
            <person name="Krizsan K."/>
            <person name="Foldi C."/>
            <person name="Dima B."/>
            <person name="Sanchez-Garcia M."/>
            <person name="Sanchez-Ramirez S."/>
            <person name="Szollosi G.J."/>
            <person name="Szarkandi J.G."/>
            <person name="Papp V."/>
            <person name="Albert L."/>
            <person name="Andreopoulos W."/>
            <person name="Angelini C."/>
            <person name="Antonin V."/>
            <person name="Barry K.W."/>
            <person name="Bougher N.L."/>
            <person name="Buchanan P."/>
            <person name="Buyck B."/>
            <person name="Bense V."/>
            <person name="Catcheside P."/>
            <person name="Chovatia M."/>
            <person name="Cooper J."/>
            <person name="Damon W."/>
            <person name="Desjardin D."/>
            <person name="Finy P."/>
            <person name="Geml J."/>
            <person name="Haridas S."/>
            <person name="Hughes K."/>
            <person name="Justo A."/>
            <person name="Karasinski D."/>
            <person name="Kautmanova I."/>
            <person name="Kiss B."/>
            <person name="Kocsube S."/>
            <person name="Kotiranta H."/>
            <person name="LaButti K.M."/>
            <person name="Lechner B.E."/>
            <person name="Liimatainen K."/>
            <person name="Lipzen A."/>
            <person name="Lukacs Z."/>
            <person name="Mihaltcheva S."/>
            <person name="Morgado L.N."/>
            <person name="Niskanen T."/>
            <person name="Noordeloos M.E."/>
            <person name="Ohm R.A."/>
            <person name="Ortiz-Santana B."/>
            <person name="Ovrebo C."/>
            <person name="Racz N."/>
            <person name="Riley R."/>
            <person name="Savchenko A."/>
            <person name="Shiryaev A."/>
            <person name="Soop K."/>
            <person name="Spirin V."/>
            <person name="Szebenyi C."/>
            <person name="Tomsovsky M."/>
            <person name="Tulloss R.E."/>
            <person name="Uehling J."/>
            <person name="Grigoriev I.V."/>
            <person name="Vagvolgyi C."/>
            <person name="Papp T."/>
            <person name="Martin F.M."/>
            <person name="Miettinen O."/>
            <person name="Hibbett D.S."/>
            <person name="Nagy L.G."/>
        </authorList>
    </citation>
    <scope>NUCLEOTIDE SEQUENCE [LARGE SCALE GENOMIC DNA]</scope>
    <source>
        <strain evidence="1 2">CBS 962.96</strain>
    </source>
</reference>
<evidence type="ECO:0000313" key="2">
    <source>
        <dbReference type="Proteomes" id="UP000297245"/>
    </source>
</evidence>
<dbReference type="AlphaFoldDB" id="A0A4S8MIK8"/>
<gene>
    <name evidence="1" type="ORF">K435DRAFT_775526</name>
</gene>
<organism evidence="1 2">
    <name type="scientific">Dendrothele bispora (strain CBS 962.96)</name>
    <dbReference type="NCBI Taxonomy" id="1314807"/>
    <lineage>
        <taxon>Eukaryota</taxon>
        <taxon>Fungi</taxon>
        <taxon>Dikarya</taxon>
        <taxon>Basidiomycota</taxon>
        <taxon>Agaricomycotina</taxon>
        <taxon>Agaricomycetes</taxon>
        <taxon>Agaricomycetidae</taxon>
        <taxon>Agaricales</taxon>
        <taxon>Agaricales incertae sedis</taxon>
        <taxon>Dendrothele</taxon>
    </lineage>
</organism>
<proteinExistence type="predicted"/>
<name>A0A4S8MIK8_DENBC</name>
<keyword evidence="2" id="KW-1185">Reference proteome</keyword>
<protein>
    <submittedName>
        <fullName evidence="1">Uncharacterized protein</fullName>
    </submittedName>
</protein>
<accession>A0A4S8MIK8</accession>
<evidence type="ECO:0000313" key="1">
    <source>
        <dbReference type="EMBL" id="THV02553.1"/>
    </source>
</evidence>
<sequence length="123" mass="13425">MKKTLVDKRTSSQSSASDYNITFDGFDTLDGTVQNAKAKDMQSYMMIKEQAAKNVAGGITLDKRVKEVLRSLLGAEVGTMVPLTKEQCDAVCKSGLVVELMFLPYAGLRDYVAATLNTSSQLY</sequence>